<gene>
    <name evidence="1" type="ORF">LCGC14_3101690</name>
</gene>
<accession>A0A0F8YXM2</accession>
<sequence length="198" mass="22546">MKFNFIANALKGATDAPLTVLFKDTDLNVDKLRITPFQYYELFDSFKGKPNLSISFLHAHILDFLFTNAGGSEDTKTVDVMAFCYVTLRTIAFRFEIFVKQALIAVNFDTMCYFFQENDITVPDGFMHATALLLNNENLFNIVTDRYTFPVVTGASPEEIQEFNRSLTQDIVPFLENASAITDMLKNMNINLSDEQKN</sequence>
<reference evidence="1" key="1">
    <citation type="journal article" date="2015" name="Nature">
        <title>Complex archaea that bridge the gap between prokaryotes and eukaryotes.</title>
        <authorList>
            <person name="Spang A."/>
            <person name="Saw J.H."/>
            <person name="Jorgensen S.L."/>
            <person name="Zaremba-Niedzwiedzka K."/>
            <person name="Martijn J."/>
            <person name="Lind A.E."/>
            <person name="van Eijk R."/>
            <person name="Schleper C."/>
            <person name="Guy L."/>
            <person name="Ettema T.J."/>
        </authorList>
    </citation>
    <scope>NUCLEOTIDE SEQUENCE</scope>
</reference>
<comment type="caution">
    <text evidence="1">The sequence shown here is derived from an EMBL/GenBank/DDBJ whole genome shotgun (WGS) entry which is preliminary data.</text>
</comment>
<proteinExistence type="predicted"/>
<protein>
    <submittedName>
        <fullName evidence="1">Uncharacterized protein</fullName>
    </submittedName>
</protein>
<dbReference type="AlphaFoldDB" id="A0A0F8YXM2"/>
<organism evidence="1">
    <name type="scientific">marine sediment metagenome</name>
    <dbReference type="NCBI Taxonomy" id="412755"/>
    <lineage>
        <taxon>unclassified sequences</taxon>
        <taxon>metagenomes</taxon>
        <taxon>ecological metagenomes</taxon>
    </lineage>
</organism>
<name>A0A0F8YXM2_9ZZZZ</name>
<dbReference type="EMBL" id="LAZR01066858">
    <property type="protein sequence ID" value="KKK52756.1"/>
    <property type="molecule type" value="Genomic_DNA"/>
</dbReference>
<evidence type="ECO:0000313" key="1">
    <source>
        <dbReference type="EMBL" id="KKK52756.1"/>
    </source>
</evidence>